<dbReference type="Proteomes" id="UP000887574">
    <property type="component" value="Unplaced"/>
</dbReference>
<evidence type="ECO:0000256" key="2">
    <source>
        <dbReference type="ARBA" id="ARBA00023125"/>
    </source>
</evidence>
<dbReference type="WBParaSite" id="jg18290">
    <property type="protein sequence ID" value="jg18290"/>
    <property type="gene ID" value="jg18290"/>
</dbReference>
<dbReference type="GO" id="GO:0003677">
    <property type="term" value="F:DNA binding"/>
    <property type="evidence" value="ECO:0007669"/>
    <property type="project" value="UniProtKB-KW"/>
</dbReference>
<name>A0A915DBX7_9BILA</name>
<feature type="domain" description="HTH CENPB-type" evidence="3">
    <location>
        <begin position="55"/>
        <end position="127"/>
    </location>
</feature>
<evidence type="ECO:0000259" key="3">
    <source>
        <dbReference type="PROSITE" id="PS51253"/>
    </source>
</evidence>
<reference evidence="5" key="1">
    <citation type="submission" date="2022-11" db="UniProtKB">
        <authorList>
            <consortium name="WormBaseParasite"/>
        </authorList>
    </citation>
    <scope>IDENTIFICATION</scope>
</reference>
<sequence length="148" mass="17345">MNKSNAEKTKVLYCRTQAEGGQACARLLEPYGERKIRSGLQKRNQSRAGKLKKRLQGGGRPLIFEDLDIQLTAWFRERRSKKLCLSHTILQDEAVQMFNAEEDRELFKGSRRWLMKFLQRHNFRLRVPTTVCQKAPSDYVQKIVDFDV</sequence>
<evidence type="ECO:0000256" key="1">
    <source>
        <dbReference type="ARBA" id="ARBA00004123"/>
    </source>
</evidence>
<dbReference type="SUPFAM" id="SSF46689">
    <property type="entry name" value="Homeodomain-like"/>
    <property type="match status" value="1"/>
</dbReference>
<dbReference type="PROSITE" id="PS51253">
    <property type="entry name" value="HTH_CENPB"/>
    <property type="match status" value="1"/>
</dbReference>
<dbReference type="GO" id="GO:0005634">
    <property type="term" value="C:nucleus"/>
    <property type="evidence" value="ECO:0007669"/>
    <property type="project" value="UniProtKB-SubCell"/>
</dbReference>
<organism evidence="4 5">
    <name type="scientific">Ditylenchus dipsaci</name>
    <dbReference type="NCBI Taxonomy" id="166011"/>
    <lineage>
        <taxon>Eukaryota</taxon>
        <taxon>Metazoa</taxon>
        <taxon>Ecdysozoa</taxon>
        <taxon>Nematoda</taxon>
        <taxon>Chromadorea</taxon>
        <taxon>Rhabditida</taxon>
        <taxon>Tylenchina</taxon>
        <taxon>Tylenchomorpha</taxon>
        <taxon>Sphaerularioidea</taxon>
        <taxon>Anguinidae</taxon>
        <taxon>Anguininae</taxon>
        <taxon>Ditylenchus</taxon>
    </lineage>
</organism>
<evidence type="ECO:0000313" key="4">
    <source>
        <dbReference type="Proteomes" id="UP000887574"/>
    </source>
</evidence>
<dbReference type="SMART" id="SM00674">
    <property type="entry name" value="CENPB"/>
    <property type="match status" value="1"/>
</dbReference>
<keyword evidence="2" id="KW-0238">DNA-binding</keyword>
<protein>
    <submittedName>
        <fullName evidence="5">HTH CENPB-type domain-containing protein</fullName>
    </submittedName>
</protein>
<dbReference type="Gene3D" id="1.10.10.60">
    <property type="entry name" value="Homeodomain-like"/>
    <property type="match status" value="1"/>
</dbReference>
<dbReference type="Pfam" id="PF03221">
    <property type="entry name" value="HTH_Tnp_Tc5"/>
    <property type="match status" value="1"/>
</dbReference>
<evidence type="ECO:0000313" key="5">
    <source>
        <dbReference type="WBParaSite" id="jg18290"/>
    </source>
</evidence>
<comment type="subcellular location">
    <subcellularLocation>
        <location evidence="1">Nucleus</location>
    </subcellularLocation>
</comment>
<keyword evidence="4" id="KW-1185">Reference proteome</keyword>
<proteinExistence type="predicted"/>
<accession>A0A915DBX7</accession>
<dbReference type="InterPro" id="IPR006600">
    <property type="entry name" value="HTH_CenpB_DNA-bd_dom"/>
</dbReference>
<dbReference type="AlphaFoldDB" id="A0A915DBX7"/>
<dbReference type="InterPro" id="IPR009057">
    <property type="entry name" value="Homeodomain-like_sf"/>
</dbReference>